<comment type="caution">
    <text evidence="9">The sequence shown here is derived from an EMBL/GenBank/DDBJ whole genome shotgun (WGS) entry which is preliminary data.</text>
</comment>
<dbReference type="FunFam" id="3.40.50.300:FF:000133">
    <property type="entry name" value="Spermidine/putrescine import ATP-binding protein PotA"/>
    <property type="match status" value="1"/>
</dbReference>
<evidence type="ECO:0000313" key="9">
    <source>
        <dbReference type="EMBL" id="MDA0180130.1"/>
    </source>
</evidence>
<reference evidence="9" key="1">
    <citation type="submission" date="2022-10" db="EMBL/GenBank/DDBJ databases">
        <title>The WGS of Solirubrobacter phytolaccae KCTC 29190.</title>
        <authorList>
            <person name="Jiang Z."/>
        </authorList>
    </citation>
    <scope>NUCLEOTIDE SEQUENCE</scope>
    <source>
        <strain evidence="9">KCTC 29190</strain>
    </source>
</reference>
<keyword evidence="1 7" id="KW-0813">Transport</keyword>
<comment type="function">
    <text evidence="7">Part of the ABC transporter complex PotABCD involved in spermidine/putrescine import. Responsible for energy coupling to the transport system.</text>
</comment>
<evidence type="ECO:0000256" key="6">
    <source>
        <dbReference type="ARBA" id="ARBA00023136"/>
    </source>
</evidence>
<evidence type="ECO:0000256" key="3">
    <source>
        <dbReference type="ARBA" id="ARBA00022741"/>
    </source>
</evidence>
<dbReference type="SUPFAM" id="SSF52540">
    <property type="entry name" value="P-loop containing nucleoside triphosphate hydrolases"/>
    <property type="match status" value="1"/>
</dbReference>
<proteinExistence type="inferred from homology"/>
<sequence length="347" mass="37838">MSLVLDHLVKRYGDVLAVDDVSLEIAHGEFFTLLGPSGCGKTSTLRLIAGFERLDGGAITLDGDDIARRPPHKRPVNTVFQSYALFPHMSVAENVAFGLKYKRVSKSEVARRVGEAMELVQLGHLAERRPGQLSGGQQQRVALARALVLEPPVLLLDEPLGALDARLRIDLQVELKRIQETLEITFVYVTHDQDEALTMSDRVAVMKGGKVEQCDEPRVLYEEPCTAFVANFLGSSNLIPATVSEGALRVGEFTLRADVDGRTGDALAMIRPERVRLEPHGTGGENRVPGMVEAVVYLGFHQDVRVRLASGALVRCDVPNDGEAVEHSSGDPVCVHLPANCLRVLEP</sequence>
<dbReference type="InterPro" id="IPR027417">
    <property type="entry name" value="P-loop_NTPase"/>
</dbReference>
<dbReference type="GO" id="GO:0015417">
    <property type="term" value="F:ABC-type polyamine transporter activity"/>
    <property type="evidence" value="ECO:0007669"/>
    <property type="project" value="UniProtKB-EC"/>
</dbReference>
<organism evidence="9 10">
    <name type="scientific">Solirubrobacter phytolaccae</name>
    <dbReference type="NCBI Taxonomy" id="1404360"/>
    <lineage>
        <taxon>Bacteria</taxon>
        <taxon>Bacillati</taxon>
        <taxon>Actinomycetota</taxon>
        <taxon>Thermoleophilia</taxon>
        <taxon>Solirubrobacterales</taxon>
        <taxon>Solirubrobacteraceae</taxon>
        <taxon>Solirubrobacter</taxon>
    </lineage>
</organism>
<dbReference type="GO" id="GO:0043190">
    <property type="term" value="C:ATP-binding cassette (ABC) transporter complex"/>
    <property type="evidence" value="ECO:0007669"/>
    <property type="project" value="InterPro"/>
</dbReference>
<name>A0A9X3N585_9ACTN</name>
<evidence type="ECO:0000256" key="2">
    <source>
        <dbReference type="ARBA" id="ARBA00022475"/>
    </source>
</evidence>
<comment type="catalytic activity">
    <reaction evidence="7">
        <text>ATP + H2O + polyamine-[polyamine-binding protein]Side 1 = ADP + phosphate + polyamineSide 2 + [polyamine-binding protein]Side 1.</text>
        <dbReference type="EC" id="7.6.2.11"/>
    </reaction>
</comment>
<accession>A0A9X3N585</accession>
<dbReference type="PANTHER" id="PTHR42781">
    <property type="entry name" value="SPERMIDINE/PUTRESCINE IMPORT ATP-BINDING PROTEIN POTA"/>
    <property type="match status" value="1"/>
</dbReference>
<evidence type="ECO:0000256" key="7">
    <source>
        <dbReference type="RuleBase" id="RU364083"/>
    </source>
</evidence>
<dbReference type="Pfam" id="PF08402">
    <property type="entry name" value="TOBE_2"/>
    <property type="match status" value="1"/>
</dbReference>
<dbReference type="InterPro" id="IPR008995">
    <property type="entry name" value="Mo/tungstate-bd_C_term_dom"/>
</dbReference>
<protein>
    <recommendedName>
        <fullName evidence="7">Spermidine/putrescine import ATP-binding protein PotA</fullName>
        <ecNumber evidence="7">7.6.2.11</ecNumber>
    </recommendedName>
</protein>
<dbReference type="InterPro" id="IPR050093">
    <property type="entry name" value="ABC_SmlMolc_Importer"/>
</dbReference>
<keyword evidence="2 7" id="KW-1003">Cell membrane</keyword>
<dbReference type="PANTHER" id="PTHR42781:SF4">
    <property type="entry name" value="SPERMIDINE_PUTRESCINE IMPORT ATP-BINDING PROTEIN POTA"/>
    <property type="match status" value="1"/>
</dbReference>
<dbReference type="InterPro" id="IPR013611">
    <property type="entry name" value="Transp-assoc_OB_typ2"/>
</dbReference>
<dbReference type="InterPro" id="IPR003593">
    <property type="entry name" value="AAA+_ATPase"/>
</dbReference>
<dbReference type="Proteomes" id="UP001147653">
    <property type="component" value="Unassembled WGS sequence"/>
</dbReference>
<dbReference type="InterPro" id="IPR003439">
    <property type="entry name" value="ABC_transporter-like_ATP-bd"/>
</dbReference>
<dbReference type="EMBL" id="JAPDDP010000010">
    <property type="protein sequence ID" value="MDA0180130.1"/>
    <property type="molecule type" value="Genomic_DNA"/>
</dbReference>
<evidence type="ECO:0000256" key="4">
    <source>
        <dbReference type="ARBA" id="ARBA00022840"/>
    </source>
</evidence>
<dbReference type="SMART" id="SM00382">
    <property type="entry name" value="AAA"/>
    <property type="match status" value="1"/>
</dbReference>
<dbReference type="EC" id="7.6.2.11" evidence="7"/>
<keyword evidence="3 7" id="KW-0547">Nucleotide-binding</keyword>
<comment type="subunit">
    <text evidence="7">The complex is composed of two ATP-binding proteins (PotA), two transmembrane proteins (PotB and PotC) and a solute-binding protein (PotD).</text>
</comment>
<evidence type="ECO:0000313" key="10">
    <source>
        <dbReference type="Proteomes" id="UP001147653"/>
    </source>
</evidence>
<dbReference type="GO" id="GO:0005524">
    <property type="term" value="F:ATP binding"/>
    <property type="evidence" value="ECO:0007669"/>
    <property type="project" value="UniProtKB-KW"/>
</dbReference>
<dbReference type="AlphaFoldDB" id="A0A9X3N585"/>
<keyword evidence="5 7" id="KW-1278">Translocase</keyword>
<keyword evidence="6 7" id="KW-0472">Membrane</keyword>
<evidence type="ECO:0000256" key="1">
    <source>
        <dbReference type="ARBA" id="ARBA00022448"/>
    </source>
</evidence>
<dbReference type="Gene3D" id="2.40.50.100">
    <property type="match status" value="1"/>
</dbReference>
<dbReference type="PROSITE" id="PS50893">
    <property type="entry name" value="ABC_TRANSPORTER_2"/>
    <property type="match status" value="1"/>
</dbReference>
<feature type="domain" description="ABC transporter" evidence="8">
    <location>
        <begin position="3"/>
        <end position="233"/>
    </location>
</feature>
<dbReference type="RefSeq" id="WP_270024440.1">
    <property type="nucleotide sequence ID" value="NZ_JAPDDP010000010.1"/>
</dbReference>
<evidence type="ECO:0000256" key="5">
    <source>
        <dbReference type="ARBA" id="ARBA00022967"/>
    </source>
</evidence>
<dbReference type="InterPro" id="IPR005893">
    <property type="entry name" value="PotA-like"/>
</dbReference>
<dbReference type="InterPro" id="IPR017871">
    <property type="entry name" value="ABC_transporter-like_CS"/>
</dbReference>
<dbReference type="NCBIfam" id="TIGR01187">
    <property type="entry name" value="potA"/>
    <property type="match status" value="1"/>
</dbReference>
<dbReference type="PROSITE" id="PS00211">
    <property type="entry name" value="ABC_TRANSPORTER_1"/>
    <property type="match status" value="1"/>
</dbReference>
<evidence type="ECO:0000259" key="8">
    <source>
        <dbReference type="PROSITE" id="PS50893"/>
    </source>
</evidence>
<keyword evidence="4 7" id="KW-0067">ATP-binding</keyword>
<keyword evidence="10" id="KW-1185">Reference proteome</keyword>
<dbReference type="GO" id="GO:0016887">
    <property type="term" value="F:ATP hydrolysis activity"/>
    <property type="evidence" value="ECO:0007669"/>
    <property type="project" value="InterPro"/>
</dbReference>
<dbReference type="Gene3D" id="3.40.50.300">
    <property type="entry name" value="P-loop containing nucleotide triphosphate hydrolases"/>
    <property type="match status" value="1"/>
</dbReference>
<dbReference type="SUPFAM" id="SSF50331">
    <property type="entry name" value="MOP-like"/>
    <property type="match status" value="1"/>
</dbReference>
<dbReference type="Pfam" id="PF00005">
    <property type="entry name" value="ABC_tran"/>
    <property type="match status" value="1"/>
</dbReference>
<gene>
    <name evidence="7" type="primary">potA</name>
    <name evidence="9" type="ORF">OJ997_07475</name>
</gene>
<comment type="similarity">
    <text evidence="7">Belongs to the ABC transporter superfamily. Spermidine/putrescine importer (TC 3.A.1.11.1) family.</text>
</comment>